<dbReference type="SUPFAM" id="SSF53335">
    <property type="entry name" value="S-adenosyl-L-methionine-dependent methyltransferases"/>
    <property type="match status" value="1"/>
</dbReference>
<dbReference type="InterPro" id="IPR041698">
    <property type="entry name" value="Methyltransf_25"/>
</dbReference>
<dbReference type="InterPro" id="IPR036390">
    <property type="entry name" value="WH_DNA-bd_sf"/>
</dbReference>
<reference evidence="2 3" key="1">
    <citation type="submission" date="2019-10" db="EMBL/GenBank/DDBJ databases">
        <title>Nocardia macrotermitis sp. nov. and Nocardia aurantia sp. nov., isolated from the gut of fungus growing-termite Macrotermes natalensis.</title>
        <authorList>
            <person name="Benndorf R."/>
            <person name="Schwitalla J."/>
            <person name="Martin K."/>
            <person name="De Beer W."/>
            <person name="Kaster A.-K."/>
            <person name="Vollmers J."/>
            <person name="Poulsen M."/>
            <person name="Beemelmanns C."/>
        </authorList>
    </citation>
    <scope>NUCLEOTIDE SEQUENCE [LARGE SCALE GENOMIC DNA]</scope>
    <source>
        <strain evidence="2 3">RB20</strain>
    </source>
</reference>
<protein>
    <recommendedName>
        <fullName evidence="1">Methyltransferase domain-containing protein</fullName>
    </recommendedName>
</protein>
<dbReference type="OrthoDB" id="3825914at2"/>
<gene>
    <name evidence="2" type="ORF">NRB20_40920</name>
</gene>
<feature type="domain" description="Methyltransferase" evidence="1">
    <location>
        <begin position="180"/>
        <end position="274"/>
    </location>
</feature>
<evidence type="ECO:0000313" key="3">
    <source>
        <dbReference type="Proteomes" id="UP000438448"/>
    </source>
</evidence>
<comment type="caution">
    <text evidence="2">The sequence shown here is derived from an EMBL/GenBank/DDBJ whole genome shotgun (WGS) entry which is preliminary data.</text>
</comment>
<dbReference type="EMBL" id="WEGK01000008">
    <property type="protein sequence ID" value="MQY20983.1"/>
    <property type="molecule type" value="Genomic_DNA"/>
</dbReference>
<dbReference type="RefSeq" id="WP_153411696.1">
    <property type="nucleotide sequence ID" value="NZ_WEGK01000008.1"/>
</dbReference>
<proteinExistence type="predicted"/>
<evidence type="ECO:0000313" key="2">
    <source>
        <dbReference type="EMBL" id="MQY20983.1"/>
    </source>
</evidence>
<evidence type="ECO:0000259" key="1">
    <source>
        <dbReference type="Pfam" id="PF13649"/>
    </source>
</evidence>
<dbReference type="CDD" id="cd02440">
    <property type="entry name" value="AdoMet_MTases"/>
    <property type="match status" value="1"/>
</dbReference>
<organism evidence="2 3">
    <name type="scientific">Nocardia macrotermitis</name>
    <dbReference type="NCBI Taxonomy" id="2585198"/>
    <lineage>
        <taxon>Bacteria</taxon>
        <taxon>Bacillati</taxon>
        <taxon>Actinomycetota</taxon>
        <taxon>Actinomycetes</taxon>
        <taxon>Mycobacteriales</taxon>
        <taxon>Nocardiaceae</taxon>
        <taxon>Nocardia</taxon>
    </lineage>
</organism>
<dbReference type="InterPro" id="IPR053173">
    <property type="entry name" value="SAM-binding_MTase"/>
</dbReference>
<name>A0A7K0D5G3_9NOCA</name>
<dbReference type="InterPro" id="IPR036388">
    <property type="entry name" value="WH-like_DNA-bd_sf"/>
</dbReference>
<dbReference type="Pfam" id="PF13649">
    <property type="entry name" value="Methyltransf_25"/>
    <property type="match status" value="1"/>
</dbReference>
<dbReference type="InterPro" id="IPR029063">
    <property type="entry name" value="SAM-dependent_MTases_sf"/>
</dbReference>
<dbReference type="Proteomes" id="UP000438448">
    <property type="component" value="Unassembled WGS sequence"/>
</dbReference>
<dbReference type="PANTHER" id="PTHR45128">
    <property type="entry name" value="METHYLTRANSFERASE TYPE 11"/>
    <property type="match status" value="1"/>
</dbReference>
<sequence>MNDIDDREEGLDRLQAALAARAKLKEWSTGAELVELIRAVHTTGWLDRLHDTTTVEELAAGTGISIERVSDTLDVLASAGVVETHETGFRLSEAFDALVTGVSGVNLATALDAHDLALGYAAEATSSSADHRSELDGARALTLARDWGVRAGAGAQHLYELVYEALPDYRDRLEEGGPLLDVGTGVGGALLTTLALFPELRAVGVEIVPEVAAETRVRAEEAGVARRVEVRTADARAIEDESAFAVCYWAQGFFSAATRDDVLRAVFRALRPDGLLLMQETFPPMAEQDGATIRGRLDRLVRRRQNIASGLSAEDLITEAEAAGFREPRVIDSPAGRLVVVGKPAGSA</sequence>
<accession>A0A7K0D5G3</accession>
<dbReference type="PANTHER" id="PTHR45128:SF1">
    <property type="entry name" value="S-ADENOSYLMETHIONINE-DEPENDENT METHYLTRANSFERASE RV2258C"/>
    <property type="match status" value="1"/>
</dbReference>
<dbReference type="SUPFAM" id="SSF46785">
    <property type="entry name" value="Winged helix' DNA-binding domain"/>
    <property type="match status" value="1"/>
</dbReference>
<dbReference type="Gene3D" id="3.40.50.150">
    <property type="entry name" value="Vaccinia Virus protein VP39"/>
    <property type="match status" value="1"/>
</dbReference>
<keyword evidence="3" id="KW-1185">Reference proteome</keyword>
<dbReference type="AlphaFoldDB" id="A0A7K0D5G3"/>
<dbReference type="Gene3D" id="1.10.10.10">
    <property type="entry name" value="Winged helix-like DNA-binding domain superfamily/Winged helix DNA-binding domain"/>
    <property type="match status" value="1"/>
</dbReference>